<dbReference type="PANTHER" id="PTHR30158">
    <property type="entry name" value="ACRA/E-RELATED COMPONENT OF DRUG EFFLUX TRANSPORTER"/>
    <property type="match status" value="1"/>
</dbReference>
<sequence>MNHLFQQVYKQKPVGFLYSLILLAVLSGCASSSANPEGGAPPVTALPVFKAAAVPASTHREYNAALEGKVNVEIRAQVDGYLDKIFVDEGAYVKAGQPLFRINDRPYQEQLSNASASLLAAQANEEKASLEVSRLTPLVDNNVVSDIQLKTAKAAYQAAKANVAQAQAMVSNARINVGFTLITAPVSGYIGRIPYKNGSLVGRSEALPLTVLSDVNEVYAYFSMSEVDFLQFKDKFPGNTIAEKVKQLPPVELVLPDNTIYPEKGRIETMEGQFDKTMGAVSFRAAFPNPNGLLRSGNTGKVKLSESFAAALVVPQEATFELQDKIFVFTVGDSNKVASKPITVSGKNGAYYFVAKGVTAGESVVYTGLDRLRDGMVIQPQPISMDSLLKARPL</sequence>
<dbReference type="GO" id="GO:0030313">
    <property type="term" value="C:cell envelope"/>
    <property type="evidence" value="ECO:0007669"/>
    <property type="project" value="UniProtKB-SubCell"/>
</dbReference>
<feature type="coiled-coil region" evidence="3">
    <location>
        <begin position="149"/>
        <end position="176"/>
    </location>
</feature>
<dbReference type="Gene3D" id="1.10.287.470">
    <property type="entry name" value="Helix hairpin bin"/>
    <property type="match status" value="1"/>
</dbReference>
<proteinExistence type="inferred from homology"/>
<accession>A0A5C6LL34</accession>
<evidence type="ECO:0000259" key="6">
    <source>
        <dbReference type="Pfam" id="PF25917"/>
    </source>
</evidence>
<keyword evidence="3" id="KW-0175">Coiled coil</keyword>
<evidence type="ECO:0000256" key="4">
    <source>
        <dbReference type="SAM" id="SignalP"/>
    </source>
</evidence>
<dbReference type="Gene3D" id="2.40.50.100">
    <property type="match status" value="1"/>
</dbReference>
<feature type="signal peptide" evidence="4">
    <location>
        <begin position="1"/>
        <end position="34"/>
    </location>
</feature>
<evidence type="ECO:0000256" key="2">
    <source>
        <dbReference type="ARBA" id="ARBA00009477"/>
    </source>
</evidence>
<dbReference type="Pfam" id="PF25876">
    <property type="entry name" value="HH_MFP_RND"/>
    <property type="match status" value="1"/>
</dbReference>
<dbReference type="InterPro" id="IPR058625">
    <property type="entry name" value="MdtA-like_BSH"/>
</dbReference>
<dbReference type="InterPro" id="IPR058626">
    <property type="entry name" value="MdtA-like_b-barrel"/>
</dbReference>
<evidence type="ECO:0000313" key="10">
    <source>
        <dbReference type="Proteomes" id="UP000318815"/>
    </source>
</evidence>
<dbReference type="Gene3D" id="2.40.30.170">
    <property type="match status" value="1"/>
</dbReference>
<gene>
    <name evidence="9" type="ORF">FEF09_24005</name>
</gene>
<dbReference type="NCBIfam" id="TIGR01730">
    <property type="entry name" value="RND_mfp"/>
    <property type="match status" value="1"/>
</dbReference>
<dbReference type="GO" id="GO:0022857">
    <property type="term" value="F:transmembrane transporter activity"/>
    <property type="evidence" value="ECO:0007669"/>
    <property type="project" value="InterPro"/>
</dbReference>
<dbReference type="Proteomes" id="UP000318815">
    <property type="component" value="Unassembled WGS sequence"/>
</dbReference>
<dbReference type="SUPFAM" id="SSF111369">
    <property type="entry name" value="HlyD-like secretion proteins"/>
    <property type="match status" value="1"/>
</dbReference>
<evidence type="ECO:0000313" key="9">
    <source>
        <dbReference type="EMBL" id="TWV95701.1"/>
    </source>
</evidence>
<reference evidence="9 10" key="1">
    <citation type="submission" date="2019-08" db="EMBL/GenBank/DDBJ databases">
        <title>Whole genome sequencing of chitin degrading bacteria Chitinophaga pinensis YS16.</title>
        <authorList>
            <person name="Singh R.P."/>
            <person name="Manchanda G."/>
            <person name="Maurya I.K."/>
            <person name="Joshi N.K."/>
            <person name="Srivastava A.K."/>
        </authorList>
    </citation>
    <scope>NUCLEOTIDE SEQUENCE [LARGE SCALE GENOMIC DNA]</scope>
    <source>
        <strain evidence="9 10">YS-16</strain>
    </source>
</reference>
<dbReference type="Pfam" id="PF25944">
    <property type="entry name" value="Beta-barrel_RND"/>
    <property type="match status" value="1"/>
</dbReference>
<name>A0A5C6LL34_9BACT</name>
<dbReference type="InterPro" id="IPR006143">
    <property type="entry name" value="RND_pump_MFP"/>
</dbReference>
<dbReference type="Gene3D" id="2.40.420.20">
    <property type="match status" value="1"/>
</dbReference>
<evidence type="ECO:0000256" key="3">
    <source>
        <dbReference type="SAM" id="Coils"/>
    </source>
</evidence>
<evidence type="ECO:0000259" key="8">
    <source>
        <dbReference type="Pfam" id="PF25967"/>
    </source>
</evidence>
<comment type="similarity">
    <text evidence="2">Belongs to the membrane fusion protein (MFP) (TC 8.A.1) family.</text>
</comment>
<dbReference type="InterPro" id="IPR058624">
    <property type="entry name" value="MdtA-like_HH"/>
</dbReference>
<dbReference type="EMBL" id="VOHS01000037">
    <property type="protein sequence ID" value="TWV95701.1"/>
    <property type="molecule type" value="Genomic_DNA"/>
</dbReference>
<keyword evidence="4" id="KW-0732">Signal</keyword>
<keyword evidence="10" id="KW-1185">Reference proteome</keyword>
<dbReference type="AlphaFoldDB" id="A0A5C6LL34"/>
<dbReference type="GO" id="GO:0005886">
    <property type="term" value="C:plasma membrane"/>
    <property type="evidence" value="ECO:0007669"/>
    <property type="project" value="TreeGrafter"/>
</dbReference>
<feature type="chain" id="PRO_5022902519" evidence="4">
    <location>
        <begin position="35"/>
        <end position="394"/>
    </location>
</feature>
<dbReference type="Pfam" id="PF25967">
    <property type="entry name" value="RND-MFP_C"/>
    <property type="match status" value="1"/>
</dbReference>
<feature type="domain" description="Multidrug resistance protein MdtA-like beta-barrel" evidence="7">
    <location>
        <begin position="218"/>
        <end position="306"/>
    </location>
</feature>
<feature type="domain" description="Multidrug resistance protein MdtA-like barrel-sandwich hybrid" evidence="6">
    <location>
        <begin position="72"/>
        <end position="211"/>
    </location>
</feature>
<dbReference type="Pfam" id="PF25917">
    <property type="entry name" value="BSH_RND"/>
    <property type="match status" value="1"/>
</dbReference>
<feature type="domain" description="Multidrug resistance protein MdtA-like alpha-helical hairpin" evidence="5">
    <location>
        <begin position="110"/>
        <end position="180"/>
    </location>
</feature>
<dbReference type="GO" id="GO:0046677">
    <property type="term" value="P:response to antibiotic"/>
    <property type="evidence" value="ECO:0007669"/>
    <property type="project" value="TreeGrafter"/>
</dbReference>
<dbReference type="InterPro" id="IPR058627">
    <property type="entry name" value="MdtA-like_C"/>
</dbReference>
<feature type="domain" description="Multidrug resistance protein MdtA-like C-terminal permuted SH3" evidence="8">
    <location>
        <begin position="311"/>
        <end position="371"/>
    </location>
</feature>
<comment type="subcellular location">
    <subcellularLocation>
        <location evidence="1">Cell envelope</location>
    </subcellularLocation>
</comment>
<organism evidence="9 10">
    <name type="scientific">Chitinophaga pinensis</name>
    <dbReference type="NCBI Taxonomy" id="79329"/>
    <lineage>
        <taxon>Bacteria</taxon>
        <taxon>Pseudomonadati</taxon>
        <taxon>Bacteroidota</taxon>
        <taxon>Chitinophagia</taxon>
        <taxon>Chitinophagales</taxon>
        <taxon>Chitinophagaceae</taxon>
        <taxon>Chitinophaga</taxon>
    </lineage>
</organism>
<dbReference type="RefSeq" id="WP_146307454.1">
    <property type="nucleotide sequence ID" value="NZ_VOHS01000037.1"/>
</dbReference>
<comment type="caution">
    <text evidence="9">The sequence shown here is derived from an EMBL/GenBank/DDBJ whole genome shotgun (WGS) entry which is preliminary data.</text>
</comment>
<protein>
    <submittedName>
        <fullName evidence="9">Efflux RND transporter periplasmic adaptor subunit</fullName>
    </submittedName>
</protein>
<evidence type="ECO:0000256" key="1">
    <source>
        <dbReference type="ARBA" id="ARBA00004196"/>
    </source>
</evidence>
<dbReference type="PANTHER" id="PTHR30158:SF23">
    <property type="entry name" value="MULTIDRUG RESISTANCE PROTEIN MEXA"/>
    <property type="match status" value="1"/>
</dbReference>
<dbReference type="OrthoDB" id="9801814at2"/>
<evidence type="ECO:0000259" key="5">
    <source>
        <dbReference type="Pfam" id="PF25876"/>
    </source>
</evidence>
<evidence type="ECO:0000259" key="7">
    <source>
        <dbReference type="Pfam" id="PF25944"/>
    </source>
</evidence>